<organism evidence="4 5">
    <name type="scientific">Leptonychotes weddellii</name>
    <name type="common">Weddell seal</name>
    <name type="synonym">Otaria weddellii</name>
    <dbReference type="NCBI Taxonomy" id="9713"/>
    <lineage>
        <taxon>Eukaryota</taxon>
        <taxon>Metazoa</taxon>
        <taxon>Chordata</taxon>
        <taxon>Craniata</taxon>
        <taxon>Vertebrata</taxon>
        <taxon>Euteleostomi</taxon>
        <taxon>Mammalia</taxon>
        <taxon>Eutheria</taxon>
        <taxon>Laurasiatheria</taxon>
        <taxon>Carnivora</taxon>
        <taxon>Caniformia</taxon>
        <taxon>Pinnipedia</taxon>
        <taxon>Phocidae</taxon>
        <taxon>Monachinae</taxon>
        <taxon>Lobodontini</taxon>
        <taxon>Leptonychotes</taxon>
    </lineage>
</organism>
<accession>A0A7F8Q9V6</accession>
<dbReference type="Gene3D" id="2.30.230.10">
    <property type="entry name" value="Lipovitellin, beta-sheet shell regions, chain A"/>
    <property type="match status" value="1"/>
</dbReference>
<dbReference type="Pfam" id="PF21013">
    <property type="entry name" value="LOC400499"/>
    <property type="match status" value="1"/>
</dbReference>
<proteinExistence type="predicted"/>
<gene>
    <name evidence="5" type="primary">LOC115938074</name>
</gene>
<dbReference type="SUPFAM" id="SSF48431">
    <property type="entry name" value="Lipovitellin-phosvitin complex, superhelical domain"/>
    <property type="match status" value="1"/>
</dbReference>
<dbReference type="PANTHER" id="PTHR37860:SF2">
    <property type="entry name" value="VITELLOGENIN DOMAIN-CONTAINING PROTEIN"/>
    <property type="match status" value="1"/>
</dbReference>
<dbReference type="InterPro" id="IPR001747">
    <property type="entry name" value="Vitellogenin_N"/>
</dbReference>
<evidence type="ECO:0000256" key="2">
    <source>
        <dbReference type="PROSITE-ProRule" id="PRU00557"/>
    </source>
</evidence>
<dbReference type="InterPro" id="IPR015819">
    <property type="entry name" value="Lipid_transp_b-sht_shell"/>
</dbReference>
<feature type="non-terminal residue" evidence="5">
    <location>
        <position position="982"/>
    </location>
</feature>
<dbReference type="InterPro" id="IPR015817">
    <property type="entry name" value="Vitellinogen_open_b-sht_sub1"/>
</dbReference>
<evidence type="ECO:0000259" key="3">
    <source>
        <dbReference type="PROSITE" id="PS51211"/>
    </source>
</evidence>
<keyword evidence="4" id="KW-1185">Reference proteome</keyword>
<feature type="domain" description="Vitellogenin" evidence="3">
    <location>
        <begin position="54"/>
        <end position="663"/>
    </location>
</feature>
<reference evidence="5" key="1">
    <citation type="submission" date="2025-08" db="UniProtKB">
        <authorList>
            <consortium name="RefSeq"/>
        </authorList>
    </citation>
    <scope>IDENTIFICATION</scope>
    <source>
        <tissue evidence="5">Liver</tissue>
    </source>
</reference>
<dbReference type="InterPro" id="IPR011030">
    <property type="entry name" value="Lipovitellin_superhlx_dom"/>
</dbReference>
<dbReference type="OrthoDB" id="6484170at2759"/>
<protein>
    <submittedName>
        <fullName evidence="5">Apolipophorins-like</fullName>
    </submittedName>
</protein>
<dbReference type="Gene3D" id="2.20.50.20">
    <property type="entry name" value="Lipovitellin. Chain A, domain 3"/>
    <property type="match status" value="1"/>
</dbReference>
<dbReference type="FunFam" id="1.25.10.20:FF:000005">
    <property type="entry name" value="Apolipoprotein lipid transfer particle"/>
    <property type="match status" value="1"/>
</dbReference>
<dbReference type="SMART" id="SM00638">
    <property type="entry name" value="LPD_N"/>
    <property type="match status" value="1"/>
</dbReference>
<dbReference type="InterPro" id="IPR015816">
    <property type="entry name" value="Vitellinogen_b-sht_N"/>
</dbReference>
<sequence>MNTRLDVGSGPHRSSLITLQASATGGEVAEIPDSLVRQAASCMMACTGSADPHLPVGTRYTYHFSTNTSTGLQGDSVEGSGLGLQGLAIVDVLGPCQMALWLQDFQVTSILGSKVAVLKDSENLSAALGRHPLRFILQAGCVAHLCPRRAEPRWALNVKRAVLSLLQGRPDARGPQTLEEVDVLGRCPTTYQPHGAGLRKTKDLARCSLRRVRSSLRSQALPWEEAGLASHLTCFQSFQAGMLSVASCTELDTVRPLSEKASGVQMQTLSSLTLLREMSLDPAVTVLPISDPDDGDVTPSSLLYEWEETQSQATVVTVAASLRKLCLAQTTSFEAAELFLTLVSELQGLSPDELMALWRQSSFKCRDNWQPLVDALPSCGTEPCVGLMKDLIVSGEVEADEMEAWLWSLALVPQPTDAMVHTLLPLLQTSGTSPSAFLGISALAHNLCASLDGPCGHLPGVGSLVRILGEALGANCTFQEPSDAEQLQLVLKAIGNAGLAVTALTPTLSTCASQRSCPLEVRLGAIQAFRRVPCSADRSALSRLYQNPEEDAEIRINAYLALMRCPGEEVFAQVRRTQAAERSTQVGSFVWSHLMQLLETSDPLKQALQEALPEDILSREFQPEAWKHSSYSDVTFRSVSGSLGANLEGTLLFSPASFLPRSAMTNLTIHALGHAFNLLEVPMSQARRLAQECSTIQKLRAHSGSEVTYELELDHELHCTQTPALSHKVQLRHEEGLGSLHSQLEASYGMRWNESSNKRKLRISQTFQNDSGPALSNYFMEFVLQVPERQVDYRMQLYHSSLRQPHVESSTHLKVQYNGQLPFVAGLQWKDTSRATLWKWEVSQSVQVAAQRYKDHSLSGSLSVHTSSRELVLLEANSSQDTQRRSRGWDMSVLLHQAVLSAPLAIQLQLSSKVAPARVWLFYKVLVDQNTAQLLLKASMEKRGGQVLTLQCQVQHTVACWTAVPRLLTLKGMLKQKETLRE</sequence>
<comment type="caution">
    <text evidence="2">Lacks conserved residue(s) required for the propagation of feature annotation.</text>
</comment>
<dbReference type="PANTHER" id="PTHR37860">
    <property type="entry name" value="AGAP008810-PA"/>
    <property type="match status" value="1"/>
</dbReference>
<evidence type="ECO:0000256" key="1">
    <source>
        <dbReference type="ARBA" id="ARBA00022729"/>
    </source>
</evidence>
<dbReference type="SUPFAM" id="SSF56968">
    <property type="entry name" value="Lipovitellin-phosvitin complex, beta-sheet shell regions"/>
    <property type="match status" value="2"/>
</dbReference>
<dbReference type="PROSITE" id="PS51211">
    <property type="entry name" value="VITELLOGENIN"/>
    <property type="match status" value="1"/>
</dbReference>
<dbReference type="GeneID" id="115938074"/>
<dbReference type="RefSeq" id="XP_030877103.1">
    <property type="nucleotide sequence ID" value="XM_031021243.1"/>
</dbReference>
<evidence type="ECO:0000313" key="5">
    <source>
        <dbReference type="RefSeq" id="XP_030877103.1"/>
    </source>
</evidence>
<name>A0A7F8Q9V6_LEPWE</name>
<dbReference type="KEGG" id="lww:115938074"/>
<dbReference type="Pfam" id="PF01347">
    <property type="entry name" value="Vitellogenin_N"/>
    <property type="match status" value="1"/>
</dbReference>
<evidence type="ECO:0000313" key="4">
    <source>
        <dbReference type="Proteomes" id="UP000245341"/>
    </source>
</evidence>
<dbReference type="Proteomes" id="UP000245341">
    <property type="component" value="Unplaced"/>
</dbReference>
<keyword evidence="1" id="KW-0732">Signal</keyword>
<dbReference type="AlphaFoldDB" id="A0A7F8Q9V6"/>
<dbReference type="GO" id="GO:0005319">
    <property type="term" value="F:lipid transporter activity"/>
    <property type="evidence" value="ECO:0007669"/>
    <property type="project" value="InterPro"/>
</dbReference>
<dbReference type="InterPro" id="IPR048484">
    <property type="entry name" value="LOC400499-like"/>
</dbReference>
<dbReference type="Gene3D" id="1.25.10.20">
    <property type="entry name" value="Vitellinogen, superhelical"/>
    <property type="match status" value="1"/>
</dbReference>